<gene>
    <name evidence="6" type="ORF">DFR86_07665</name>
</gene>
<accession>A0A2U9IN28</accession>
<evidence type="ECO:0000256" key="4">
    <source>
        <dbReference type="ARBA" id="ARBA00048988"/>
    </source>
</evidence>
<dbReference type="InterPro" id="IPR002789">
    <property type="entry name" value="HerA_central"/>
</dbReference>
<evidence type="ECO:0000259" key="5">
    <source>
        <dbReference type="Pfam" id="PF01935"/>
    </source>
</evidence>
<dbReference type="RefSeq" id="WP_110380328.1">
    <property type="nucleotide sequence ID" value="NZ_CP029288.2"/>
</dbReference>
<organism evidence="6 7">
    <name type="scientific">Acidianus sulfidivorans JP7</name>
    <dbReference type="NCBI Taxonomy" id="619593"/>
    <lineage>
        <taxon>Archaea</taxon>
        <taxon>Thermoproteota</taxon>
        <taxon>Thermoprotei</taxon>
        <taxon>Sulfolobales</taxon>
        <taxon>Sulfolobaceae</taxon>
        <taxon>Acidianus</taxon>
    </lineage>
</organism>
<feature type="domain" description="Helicase HerA central" evidence="5">
    <location>
        <begin position="161"/>
        <end position="423"/>
    </location>
</feature>
<comment type="catalytic activity">
    <reaction evidence="3">
        <text>ATP + H2O = ADP + phosphate + H(+)</text>
        <dbReference type="Rhea" id="RHEA:13065"/>
        <dbReference type="ChEBI" id="CHEBI:15377"/>
        <dbReference type="ChEBI" id="CHEBI:15378"/>
        <dbReference type="ChEBI" id="CHEBI:30616"/>
        <dbReference type="ChEBI" id="CHEBI:43474"/>
        <dbReference type="ChEBI" id="CHEBI:456216"/>
        <dbReference type="EC" id="5.6.2.3"/>
    </reaction>
</comment>
<dbReference type="GeneID" id="36837836"/>
<evidence type="ECO:0000313" key="7">
    <source>
        <dbReference type="Proteomes" id="UP000248410"/>
    </source>
</evidence>
<keyword evidence="7" id="KW-1185">Reference proteome</keyword>
<name>A0A2U9IN28_9CREN</name>
<dbReference type="InterPro" id="IPR027417">
    <property type="entry name" value="P-loop_NTPase"/>
</dbReference>
<dbReference type="KEGG" id="asul:DFR86_07665"/>
<dbReference type="PANTHER" id="PTHR42957">
    <property type="entry name" value="HELICASE MJ1565-RELATED"/>
    <property type="match status" value="1"/>
</dbReference>
<dbReference type="Proteomes" id="UP000248410">
    <property type="component" value="Chromosome"/>
</dbReference>
<dbReference type="SUPFAM" id="SSF52540">
    <property type="entry name" value="P-loop containing nucleoside triphosphate hydrolases"/>
    <property type="match status" value="1"/>
</dbReference>
<reference evidence="6 7" key="1">
    <citation type="submission" date="2018-05" db="EMBL/GenBank/DDBJ databases">
        <title>Complete Genome Sequences of Extremely Thermoacidophilic, Metal-Mobilizing Type-Strain Members of the Archaeal Family Sulfolobaceae: Acidianus brierleyi DSM-1651T, Acidianus sulfidivorans DSM-18786T, Metallosphaera hakonensis DSM-7519T, and Metallosphaera prunae DSM-10039T.</title>
        <authorList>
            <person name="Counts J.A."/>
            <person name="Kelly R.M."/>
        </authorList>
    </citation>
    <scope>NUCLEOTIDE SEQUENCE [LARGE SCALE GENOMIC DNA]</scope>
    <source>
        <strain evidence="6 7">JP7</strain>
    </source>
</reference>
<dbReference type="GO" id="GO:0043138">
    <property type="term" value="F:3'-5' DNA helicase activity"/>
    <property type="evidence" value="ECO:0007669"/>
    <property type="project" value="UniProtKB-EC"/>
</dbReference>
<protein>
    <submittedName>
        <fullName evidence="6">ATPase</fullName>
    </submittedName>
</protein>
<dbReference type="InterPro" id="IPR008571">
    <property type="entry name" value="HerA-like"/>
</dbReference>
<comment type="similarity">
    <text evidence="1">Belongs to the HerA family.</text>
</comment>
<comment type="catalytic activity">
    <reaction evidence="4">
        <text>ATP + H2O = ADP + phosphate + H(+)</text>
        <dbReference type="Rhea" id="RHEA:13065"/>
        <dbReference type="ChEBI" id="CHEBI:15377"/>
        <dbReference type="ChEBI" id="CHEBI:15378"/>
        <dbReference type="ChEBI" id="CHEBI:30616"/>
        <dbReference type="ChEBI" id="CHEBI:43474"/>
        <dbReference type="ChEBI" id="CHEBI:456216"/>
        <dbReference type="EC" id="5.6.2.4"/>
    </reaction>
</comment>
<evidence type="ECO:0000256" key="3">
    <source>
        <dbReference type="ARBA" id="ARBA00048954"/>
    </source>
</evidence>
<dbReference type="PANTHER" id="PTHR42957:SF2">
    <property type="entry name" value="HELICASE HERA CENTRAL DOMAIN-CONTAINING PROTEIN"/>
    <property type="match status" value="1"/>
</dbReference>
<dbReference type="Pfam" id="PF01935">
    <property type="entry name" value="DUF87"/>
    <property type="match status" value="1"/>
</dbReference>
<sequence>MEGSIFEPIIGKLRELKVYSRQTADGRGSVSFRNFVIEFPVNSNLTVGKLLAVRAINNDYVILEVTDILPVHYGMINLDSSIPREIRDEVMKKVEENWGKSDTESWLDIYAYPIGYLLKIDDNSNKITFYKGYSPPIPGSTVHVFSKDLYQNFVCEGKGENIGKIIGEDVDLKIDIDKAINYHIGIFAFTGSGKSNLTSILVRRILRKNVKVVIFDISLEYAVLLIDLLLNQKSRLITTERLPINNNDASRRFIRTHVIPEELSDFKNEIMRISAEIYNQGKMRQLYVPPEGSTYLTYGEIIDMVRAQINDKYTAFAQKPLFGLLLKRIDEVMRENKLSKEDIADTTLNPIIEEVEELGKTSGLKENASIFAFLNSLKLYLSSEIKEGEEYDIEKLAIEIMNNDDNSPKLFIIELSNMEEARSIVAQLINTVMARRKRSYSTTPILFVLDEAQEFIPFDTRQKDNSELSSNAVEKLLRHGRKYHLHGLISTQRLAYLNTNVLQQLHTYFISTLPRPYDRQLISETFGISDALMDRTLDLEVGQWLLISFKAALSHDVPVFFTAPNNFNELKESLQNSRSSSSIG</sequence>
<evidence type="ECO:0000256" key="2">
    <source>
        <dbReference type="ARBA" id="ARBA00034617"/>
    </source>
</evidence>
<dbReference type="GO" id="GO:0043139">
    <property type="term" value="F:5'-3' DNA helicase activity"/>
    <property type="evidence" value="ECO:0007669"/>
    <property type="project" value="UniProtKB-EC"/>
</dbReference>
<evidence type="ECO:0000313" key="6">
    <source>
        <dbReference type="EMBL" id="AWR97438.1"/>
    </source>
</evidence>
<proteinExistence type="inferred from homology"/>
<comment type="catalytic activity">
    <reaction evidence="2">
        <text>Couples ATP hydrolysis with the unwinding of duplex DNA by translocating in the 3'-5' direction.</text>
        <dbReference type="EC" id="5.6.2.4"/>
    </reaction>
</comment>
<dbReference type="OrthoDB" id="107033at2157"/>
<dbReference type="AlphaFoldDB" id="A0A2U9IN28"/>
<evidence type="ECO:0000256" key="1">
    <source>
        <dbReference type="ARBA" id="ARBA00007816"/>
    </source>
</evidence>
<dbReference type="EMBL" id="CP029288">
    <property type="protein sequence ID" value="AWR97438.1"/>
    <property type="molecule type" value="Genomic_DNA"/>
</dbReference>
<dbReference type="Gene3D" id="3.40.50.300">
    <property type="entry name" value="P-loop containing nucleotide triphosphate hydrolases"/>
    <property type="match status" value="2"/>
</dbReference>